<accession>A0A4C1T0I5</accession>
<comment type="caution">
    <text evidence="1">The sequence shown here is derived from an EMBL/GenBank/DDBJ whole genome shotgun (WGS) entry which is preliminary data.</text>
</comment>
<sequence>MFKHEWQVQSANDWAGPAAFCVVVAAQALGGRWGGVPPGPPTLRPSSLRHKYDNSSLLASPRSFRIPGPPPGGLTLSLCASPQLRLPSHIAAVLFCTSVSVYYFRPCEFFTRAIDTGKSTSRSDVVRVDATARAEWTTSNCTSCRDSGAHEHRYGCLRVVAPAINNLTLNLSAARLAKMADDKKVPAPPRVARSCGRAGGRVTGAREEIKTNDSCVRVRIHRVVERKASRISFATVSIACAAKARADAAQTCPKYNQIITAERR</sequence>
<evidence type="ECO:0000313" key="2">
    <source>
        <dbReference type="Proteomes" id="UP000299102"/>
    </source>
</evidence>
<dbReference type="Proteomes" id="UP000299102">
    <property type="component" value="Unassembled WGS sequence"/>
</dbReference>
<reference evidence="1 2" key="1">
    <citation type="journal article" date="2019" name="Commun. Biol.">
        <title>The bagworm genome reveals a unique fibroin gene that provides high tensile strength.</title>
        <authorList>
            <person name="Kono N."/>
            <person name="Nakamura H."/>
            <person name="Ohtoshi R."/>
            <person name="Tomita M."/>
            <person name="Numata K."/>
            <person name="Arakawa K."/>
        </authorList>
    </citation>
    <scope>NUCLEOTIDE SEQUENCE [LARGE SCALE GENOMIC DNA]</scope>
</reference>
<gene>
    <name evidence="1" type="ORF">EVAR_92702_1</name>
</gene>
<organism evidence="1 2">
    <name type="scientific">Eumeta variegata</name>
    <name type="common">Bagworm moth</name>
    <name type="synonym">Eumeta japonica</name>
    <dbReference type="NCBI Taxonomy" id="151549"/>
    <lineage>
        <taxon>Eukaryota</taxon>
        <taxon>Metazoa</taxon>
        <taxon>Ecdysozoa</taxon>
        <taxon>Arthropoda</taxon>
        <taxon>Hexapoda</taxon>
        <taxon>Insecta</taxon>
        <taxon>Pterygota</taxon>
        <taxon>Neoptera</taxon>
        <taxon>Endopterygota</taxon>
        <taxon>Lepidoptera</taxon>
        <taxon>Glossata</taxon>
        <taxon>Ditrysia</taxon>
        <taxon>Tineoidea</taxon>
        <taxon>Psychidae</taxon>
        <taxon>Oiketicinae</taxon>
        <taxon>Eumeta</taxon>
    </lineage>
</organism>
<keyword evidence="2" id="KW-1185">Reference proteome</keyword>
<proteinExistence type="predicted"/>
<protein>
    <submittedName>
        <fullName evidence="1">Uncharacterized protein</fullName>
    </submittedName>
</protein>
<dbReference type="AlphaFoldDB" id="A0A4C1T0I5"/>
<name>A0A4C1T0I5_EUMVA</name>
<dbReference type="EMBL" id="BGZK01000023">
    <property type="protein sequence ID" value="GBP06771.1"/>
    <property type="molecule type" value="Genomic_DNA"/>
</dbReference>
<evidence type="ECO:0000313" key="1">
    <source>
        <dbReference type="EMBL" id="GBP06771.1"/>
    </source>
</evidence>